<protein>
    <submittedName>
        <fullName evidence="9">Carbohydrate kinase, FGGY family protein</fullName>
    </submittedName>
</protein>
<dbReference type="Pfam" id="PF00370">
    <property type="entry name" value="FGGY_N"/>
    <property type="match status" value="1"/>
</dbReference>
<dbReference type="Proteomes" id="UP000016662">
    <property type="component" value="Unassembled WGS sequence"/>
</dbReference>
<dbReference type="InterPro" id="IPR013449">
    <property type="entry name" value="Rhamnulokinase"/>
</dbReference>
<dbReference type="InterPro" id="IPR018484">
    <property type="entry name" value="FGGY_N"/>
</dbReference>
<dbReference type="SUPFAM" id="SSF53067">
    <property type="entry name" value="Actin-like ATPase domain"/>
    <property type="match status" value="2"/>
</dbReference>
<reference evidence="9 10" key="1">
    <citation type="submission" date="2013-07" db="EMBL/GenBank/DDBJ databases">
        <authorList>
            <person name="Weinstock G."/>
            <person name="Sodergren E."/>
            <person name="Wylie T."/>
            <person name="Fulton L."/>
            <person name="Fulton R."/>
            <person name="Fronick C."/>
            <person name="O'Laughlin M."/>
            <person name="Godfrey J."/>
            <person name="Miner T."/>
            <person name="Herter B."/>
            <person name="Appelbaum E."/>
            <person name="Cordes M."/>
            <person name="Lek S."/>
            <person name="Wollam A."/>
            <person name="Pepin K.H."/>
            <person name="Palsikar V.B."/>
            <person name="Mitreva M."/>
            <person name="Wilson R.K."/>
        </authorList>
    </citation>
    <scope>NUCLEOTIDE SEQUENCE [LARGE SCALE GENOMIC DNA]</scope>
    <source>
        <strain evidence="9 10">ATCC 27760</strain>
    </source>
</reference>
<feature type="domain" description="Carbohydrate kinase FGGY C-terminal" evidence="8">
    <location>
        <begin position="254"/>
        <end position="443"/>
    </location>
</feature>
<dbReference type="AlphaFoldDB" id="U2KWF7"/>
<dbReference type="InterPro" id="IPR018485">
    <property type="entry name" value="FGGY_C"/>
</dbReference>
<evidence type="ECO:0000313" key="10">
    <source>
        <dbReference type="Proteomes" id="UP000016662"/>
    </source>
</evidence>
<evidence type="ECO:0000259" key="7">
    <source>
        <dbReference type="Pfam" id="PF00370"/>
    </source>
</evidence>
<evidence type="ECO:0000256" key="2">
    <source>
        <dbReference type="ARBA" id="ARBA00022679"/>
    </source>
</evidence>
<organism evidence="9 10">
    <name type="scientific">Ruminococcus callidus ATCC 27760</name>
    <dbReference type="NCBI Taxonomy" id="411473"/>
    <lineage>
        <taxon>Bacteria</taxon>
        <taxon>Bacillati</taxon>
        <taxon>Bacillota</taxon>
        <taxon>Clostridia</taxon>
        <taxon>Eubacteriales</taxon>
        <taxon>Oscillospiraceae</taxon>
        <taxon>Ruminococcus</taxon>
    </lineage>
</organism>
<keyword evidence="10" id="KW-1185">Reference proteome</keyword>
<sequence length="484" mass="53377">MMRYVLALDFGASSGRAMLAGFDGSRITLQEVHRFANEPVSKDGRLYWNVPQLMEELEQGLQAGYAIAPYESIAIDTWGVDYGMLGADGTLLELPRHYRDGRTDGILKKAEQFLPAAELYRRTGTQVMEINTLFQLLCQRDSGGFDQCATILPMPDLFAYLLTGTISAERSIASTTQMLSAETGTWDRELLELFHIPHRILPEIVESGTAKGTLSPEVQQRLGLPAICVTAVCGHDTQCAAFAAPAKTDKHVFLSCGTWSLFGTEPEQPVLTEQAAALGLSNEVGYGKRVTFLKNIIGLWLLQESRREYARQGKNYSFAEIETMARQSHEPSSFIDPDDPVFVPHGDIPKRVKAFCRKTGQHVPESDGAIFRCIYESLALKYRMALEELEACTGETYPVIHIMGGGVKDSLLCQLTADYCQRLVAAGPVEATVYGNAAIQMLALGILKTPAEARRCIAASESMQFYHAGAFPASSYEKYRTLLK</sequence>
<evidence type="ECO:0000256" key="1">
    <source>
        <dbReference type="ARBA" id="ARBA00009156"/>
    </source>
</evidence>
<dbReference type="InterPro" id="IPR043129">
    <property type="entry name" value="ATPase_NBD"/>
</dbReference>
<dbReference type="EMBL" id="AWVF01000151">
    <property type="protein sequence ID" value="ERJ96420.1"/>
    <property type="molecule type" value="Genomic_DNA"/>
</dbReference>
<dbReference type="RefSeq" id="WP_021682685.1">
    <property type="nucleotide sequence ID" value="NZ_KI260433.1"/>
</dbReference>
<evidence type="ECO:0000256" key="4">
    <source>
        <dbReference type="ARBA" id="ARBA00022777"/>
    </source>
</evidence>
<dbReference type="CDD" id="cd07771">
    <property type="entry name" value="ASKHA_NBD_FGGY_RhaB-like"/>
    <property type="match status" value="1"/>
</dbReference>
<dbReference type="InterPro" id="IPR050406">
    <property type="entry name" value="FGGY_Carb_Kinase"/>
</dbReference>
<dbReference type="GO" id="GO:0008993">
    <property type="term" value="F:rhamnulokinase activity"/>
    <property type="evidence" value="ECO:0007669"/>
    <property type="project" value="InterPro"/>
</dbReference>
<keyword evidence="3" id="KW-0547">Nucleotide-binding</keyword>
<evidence type="ECO:0000256" key="3">
    <source>
        <dbReference type="ARBA" id="ARBA00022741"/>
    </source>
</evidence>
<evidence type="ECO:0000259" key="8">
    <source>
        <dbReference type="Pfam" id="PF02782"/>
    </source>
</evidence>
<dbReference type="HOGENOM" id="CLU_039395_0_1_9"/>
<evidence type="ECO:0000256" key="6">
    <source>
        <dbReference type="ARBA" id="ARBA00023308"/>
    </source>
</evidence>
<dbReference type="PANTHER" id="PTHR43095">
    <property type="entry name" value="SUGAR KINASE"/>
    <property type="match status" value="1"/>
</dbReference>
<feature type="domain" description="Carbohydrate kinase FGGY N-terminal" evidence="7">
    <location>
        <begin position="4"/>
        <end position="242"/>
    </location>
</feature>
<keyword evidence="5" id="KW-0067">ATP-binding</keyword>
<evidence type="ECO:0000313" key="9">
    <source>
        <dbReference type="EMBL" id="ERJ96420.1"/>
    </source>
</evidence>
<dbReference type="PANTHER" id="PTHR43095:SF5">
    <property type="entry name" value="XYLULOSE KINASE"/>
    <property type="match status" value="1"/>
</dbReference>
<keyword evidence="4 9" id="KW-0418">Kinase</keyword>
<dbReference type="Pfam" id="PF02782">
    <property type="entry name" value="FGGY_C"/>
    <property type="match status" value="1"/>
</dbReference>
<dbReference type="Gene3D" id="3.30.420.40">
    <property type="match status" value="2"/>
</dbReference>
<dbReference type="PATRIC" id="fig|411473.3.peg.993"/>
<dbReference type="InterPro" id="IPR000577">
    <property type="entry name" value="Carb_kinase_FGGY"/>
</dbReference>
<keyword evidence="2" id="KW-0808">Transferase</keyword>
<gene>
    <name evidence="9" type="ORF">RUMCAL_01222</name>
</gene>
<dbReference type="GO" id="GO:0005524">
    <property type="term" value="F:ATP binding"/>
    <property type="evidence" value="ECO:0007669"/>
    <property type="project" value="UniProtKB-KW"/>
</dbReference>
<dbReference type="OrthoDB" id="9761504at2"/>
<dbReference type="PIRSF" id="PIRSF000538">
    <property type="entry name" value="GlpK"/>
    <property type="match status" value="1"/>
</dbReference>
<evidence type="ECO:0000256" key="5">
    <source>
        <dbReference type="ARBA" id="ARBA00022840"/>
    </source>
</evidence>
<keyword evidence="6" id="KW-0684">Rhamnose metabolism</keyword>
<proteinExistence type="inferred from homology"/>
<comment type="caution">
    <text evidence="9">The sequence shown here is derived from an EMBL/GenBank/DDBJ whole genome shotgun (WGS) entry which is preliminary data.</text>
</comment>
<comment type="similarity">
    <text evidence="1">Belongs to the FGGY kinase family.</text>
</comment>
<dbReference type="GO" id="GO:0019301">
    <property type="term" value="P:rhamnose catabolic process"/>
    <property type="evidence" value="ECO:0007669"/>
    <property type="project" value="InterPro"/>
</dbReference>
<dbReference type="STRING" id="411473.RUMCAL_01222"/>
<dbReference type="eggNOG" id="COG1070">
    <property type="taxonomic scope" value="Bacteria"/>
</dbReference>
<name>U2KWF7_9FIRM</name>
<accession>U2KWF7</accession>